<accession>A0ABV7IAV9</accession>
<gene>
    <name evidence="1" type="ORF">ACFOD7_01960</name>
</gene>
<proteinExistence type="predicted"/>
<keyword evidence="2" id="KW-1185">Reference proteome</keyword>
<protein>
    <submittedName>
        <fullName evidence="1">Uncharacterized protein</fullName>
    </submittedName>
</protein>
<dbReference type="RefSeq" id="WP_207471224.1">
    <property type="nucleotide sequence ID" value="NZ_JAFNAW010000064.1"/>
</dbReference>
<evidence type="ECO:0000313" key="1">
    <source>
        <dbReference type="EMBL" id="MFC3166811.1"/>
    </source>
</evidence>
<dbReference type="Proteomes" id="UP001595557">
    <property type="component" value="Unassembled WGS sequence"/>
</dbReference>
<sequence length="214" mass="22604">MSDPDLSMLFPSDAPSQAPEWFQAQRHEAEQARSDAAAILFGGSKASPAPATLAGDKDPTSAAFPTEGSIDAAASVAATLDPWADSLQADGNPAAAEEMRGVSASLAKDFRQSGMTAEDTQEVMGLAHEALGNSLMPGMPVSDDRLVEMRATAESWIEENQISAGDIGLAQRLVRDLDAKTGGRVSEYLVNTGMGNDPRAIERAIQIARKRYGR</sequence>
<dbReference type="EMBL" id="JBHRTE010000007">
    <property type="protein sequence ID" value="MFC3166811.1"/>
    <property type="molecule type" value="Genomic_DNA"/>
</dbReference>
<organism evidence="1 2">
    <name type="scientific">Paracoccus fontiphilus</name>
    <dbReference type="NCBI Taxonomy" id="1815556"/>
    <lineage>
        <taxon>Bacteria</taxon>
        <taxon>Pseudomonadati</taxon>
        <taxon>Pseudomonadota</taxon>
        <taxon>Alphaproteobacteria</taxon>
        <taxon>Rhodobacterales</taxon>
        <taxon>Paracoccaceae</taxon>
        <taxon>Paracoccus</taxon>
    </lineage>
</organism>
<evidence type="ECO:0000313" key="2">
    <source>
        <dbReference type="Proteomes" id="UP001595557"/>
    </source>
</evidence>
<reference evidence="2" key="1">
    <citation type="journal article" date="2019" name="Int. J. Syst. Evol. Microbiol.">
        <title>The Global Catalogue of Microorganisms (GCM) 10K type strain sequencing project: providing services to taxonomists for standard genome sequencing and annotation.</title>
        <authorList>
            <consortium name="The Broad Institute Genomics Platform"/>
            <consortium name="The Broad Institute Genome Sequencing Center for Infectious Disease"/>
            <person name="Wu L."/>
            <person name="Ma J."/>
        </authorList>
    </citation>
    <scope>NUCLEOTIDE SEQUENCE [LARGE SCALE GENOMIC DNA]</scope>
    <source>
        <strain evidence="2">KCTC 52239</strain>
    </source>
</reference>
<name>A0ABV7IAV9_9RHOB</name>
<comment type="caution">
    <text evidence="1">The sequence shown here is derived from an EMBL/GenBank/DDBJ whole genome shotgun (WGS) entry which is preliminary data.</text>
</comment>